<accession>A0A506URH5</accession>
<dbReference type="PANTHER" id="PTHR33608">
    <property type="entry name" value="BLL2464 PROTEIN"/>
    <property type="match status" value="1"/>
</dbReference>
<dbReference type="Pfam" id="PF01882">
    <property type="entry name" value="DUF58"/>
    <property type="match status" value="1"/>
</dbReference>
<dbReference type="RefSeq" id="WP_165600316.1">
    <property type="nucleotide sequence ID" value="NZ_SORZ01000001.1"/>
</dbReference>
<proteinExistence type="predicted"/>
<reference evidence="3 4" key="1">
    <citation type="submission" date="2019-03" db="EMBL/GenBank/DDBJ databases">
        <title>The complete genome sequence of Neokomagataea sp. Jb2 NBRC113641.</title>
        <authorList>
            <person name="Chua K.-O."/>
            <person name="Chan K.-G."/>
            <person name="See-Too W.-S."/>
        </authorList>
    </citation>
    <scope>NUCLEOTIDE SEQUENCE [LARGE SCALE GENOMIC DNA]</scope>
    <source>
        <strain evidence="3 4">Jb2</strain>
    </source>
</reference>
<dbReference type="PANTHER" id="PTHR33608:SF6">
    <property type="entry name" value="BLL2464 PROTEIN"/>
    <property type="match status" value="1"/>
</dbReference>
<comment type="caution">
    <text evidence="3">The sequence shown here is derived from an EMBL/GenBank/DDBJ whole genome shotgun (WGS) entry which is preliminary data.</text>
</comment>
<evidence type="ECO:0000256" key="1">
    <source>
        <dbReference type="SAM" id="MobiDB-lite"/>
    </source>
</evidence>
<protein>
    <submittedName>
        <fullName evidence="3">DUF58 domain-containing protein</fullName>
    </submittedName>
</protein>
<gene>
    <name evidence="3" type="ORF">E3202_03060</name>
</gene>
<dbReference type="InterPro" id="IPR002881">
    <property type="entry name" value="DUF58"/>
</dbReference>
<evidence type="ECO:0000313" key="4">
    <source>
        <dbReference type="Proteomes" id="UP000315037"/>
    </source>
</evidence>
<organism evidence="3 4">
    <name type="scientific">Oecophyllibacter saccharovorans</name>
    <dbReference type="NCBI Taxonomy" id="2558360"/>
    <lineage>
        <taxon>Bacteria</taxon>
        <taxon>Pseudomonadati</taxon>
        <taxon>Pseudomonadota</taxon>
        <taxon>Alphaproteobacteria</taxon>
        <taxon>Acetobacterales</taxon>
        <taxon>Acetobacteraceae</taxon>
        <taxon>Oecophyllibacter</taxon>
    </lineage>
</organism>
<dbReference type="EMBL" id="SORZ01000001">
    <property type="protein sequence ID" value="TPW35912.1"/>
    <property type="molecule type" value="Genomic_DNA"/>
</dbReference>
<evidence type="ECO:0000259" key="2">
    <source>
        <dbReference type="Pfam" id="PF01882"/>
    </source>
</evidence>
<feature type="domain" description="DUF58" evidence="2">
    <location>
        <begin position="81"/>
        <end position="289"/>
    </location>
</feature>
<name>A0A506URH5_9PROT</name>
<dbReference type="Proteomes" id="UP000315037">
    <property type="component" value="Unassembled WGS sequence"/>
</dbReference>
<sequence length="335" mass="36352">MTVLNSLLGFWHKHAPGSGAHAKARPAGGRPLPAGASKSGPTGAVPALPELLLAAHPLAQALLDGPHSRKRAGDGEEFWQFRPYQPLEPASAIDWRQSARSPNPEILWVREHEQKTPRTLLIWIDPSPSMRWAPDNSGGTRKVVPAKSEAALTAALALGEAALKAGERVGVAGRPRLYMGPQAFGALAAALKESLAEDRPPLPPLATVPPHAQLLLVSDFLWPEKSMEKIFSACASRPGRTALLCVLDPAERELPYQGQVRFTTPESDQTLTLPAVESLRENYRTELEGHLARLRSLQGPRSRFALHWTDTSLLPPLMKLHAWLGKRNAAGDARP</sequence>
<feature type="region of interest" description="Disordered" evidence="1">
    <location>
        <begin position="15"/>
        <end position="43"/>
    </location>
</feature>
<evidence type="ECO:0000313" key="3">
    <source>
        <dbReference type="EMBL" id="TPW35912.1"/>
    </source>
</evidence>
<keyword evidence="4" id="KW-1185">Reference proteome</keyword>
<dbReference type="AlphaFoldDB" id="A0A506URH5"/>